<gene>
    <name evidence="1" type="ORF">DJ568_07920</name>
</gene>
<dbReference type="AlphaFoldDB" id="A0A367GNR7"/>
<comment type="caution">
    <text evidence="1">The sequence shown here is derived from an EMBL/GenBank/DDBJ whole genome shotgun (WGS) entry which is preliminary data.</text>
</comment>
<sequence length="522" mass="59007">MALMLKRHFTLLFIITAIWSCKKEGLKESANNGNSGLLAVNALPVVKIEASKNPGIVSTDVYATFSGSEVNALIPGINNNKKLVITFTTAGTGATVRVNDTLQVSGVTRTDFTKPVIYTVTLPGGKVYKYKFTVKNFTGIPVFYITTSGPVVSKDDYVTGSLVINTNTLFTQEKNNIPLQIKGRGNSTWGMPKKPYRLKFDSKAAVLGMPSAKNWVLLANYSDKTLLRTSLAFNLGGKLGANFTPQGRHVELVMNGEHLGSYLLTSQVEVHENRVNIPELKAGDVSPDKITGGYLLELDQRLDEDFWFRTSIKNVPFTIKSPEDIPQAQFDYIKDYMQQTENAIYASNFADPVNGYAKYINVESFINWYIVQELMKNQDAKDFSSVYYYKDRDGKLCMGPLWDFDLAAGNVNYSDATHPTGWWIKDGPWFSRLFEDVNFRKKVKARWNQVKNKEIRAMGPFIDSTVNHINLSQKENFKKWPILNQYVWPNPVVLGTYEKEVAHVKSWLTKRAHWLDSEFIKM</sequence>
<evidence type="ECO:0008006" key="3">
    <source>
        <dbReference type="Google" id="ProtNLM"/>
    </source>
</evidence>
<dbReference type="EMBL" id="QGDC01000004">
    <property type="protein sequence ID" value="RCH55109.1"/>
    <property type="molecule type" value="Genomic_DNA"/>
</dbReference>
<dbReference type="PANTHER" id="PTHR40050:SF1">
    <property type="entry name" value="INNER SPORE COAT PROTEIN H"/>
    <property type="match status" value="1"/>
</dbReference>
<reference evidence="1 2" key="1">
    <citation type="submission" date="2018-05" db="EMBL/GenBank/DDBJ databases">
        <title>Mucilaginibacter hurinus sp. nov., isolated from briquette warehouse soil.</title>
        <authorList>
            <person name="Choi L."/>
        </authorList>
    </citation>
    <scope>NUCLEOTIDE SEQUENCE [LARGE SCALE GENOMIC DNA]</scope>
    <source>
        <strain evidence="1 2">ZR32</strain>
    </source>
</reference>
<protein>
    <recommendedName>
        <fullName evidence="3">Spore coat protein CotH</fullName>
    </recommendedName>
</protein>
<dbReference type="Gene3D" id="2.60.40.2340">
    <property type="match status" value="1"/>
</dbReference>
<accession>A0A367GNR7</accession>
<evidence type="ECO:0000313" key="1">
    <source>
        <dbReference type="EMBL" id="RCH55109.1"/>
    </source>
</evidence>
<keyword evidence="2" id="KW-1185">Reference proteome</keyword>
<dbReference type="PANTHER" id="PTHR40050">
    <property type="entry name" value="INNER SPORE COAT PROTEIN H"/>
    <property type="match status" value="1"/>
</dbReference>
<dbReference type="Pfam" id="PF08757">
    <property type="entry name" value="CotH"/>
    <property type="match status" value="1"/>
</dbReference>
<evidence type="ECO:0000313" key="2">
    <source>
        <dbReference type="Proteomes" id="UP000253209"/>
    </source>
</evidence>
<organism evidence="1 2">
    <name type="scientific">Mucilaginibacter hurinus</name>
    <dbReference type="NCBI Taxonomy" id="2201324"/>
    <lineage>
        <taxon>Bacteria</taxon>
        <taxon>Pseudomonadati</taxon>
        <taxon>Bacteroidota</taxon>
        <taxon>Sphingobacteriia</taxon>
        <taxon>Sphingobacteriales</taxon>
        <taxon>Sphingobacteriaceae</taxon>
        <taxon>Mucilaginibacter</taxon>
    </lineage>
</organism>
<dbReference type="Proteomes" id="UP000253209">
    <property type="component" value="Unassembled WGS sequence"/>
</dbReference>
<name>A0A367GNR7_9SPHI</name>
<proteinExistence type="predicted"/>
<dbReference type="InterPro" id="IPR014867">
    <property type="entry name" value="Spore_coat_CotH_CotH2/3/7"/>
</dbReference>